<keyword evidence="2" id="KW-1185">Reference proteome</keyword>
<comment type="caution">
    <text evidence="1">The sequence shown here is derived from an EMBL/GenBank/DDBJ whole genome shotgun (WGS) entry which is preliminary data.</text>
</comment>
<proteinExistence type="predicted"/>
<dbReference type="Proteomes" id="UP000768646">
    <property type="component" value="Unassembled WGS sequence"/>
</dbReference>
<protein>
    <submittedName>
        <fullName evidence="1">Uncharacterized protein</fullName>
    </submittedName>
</protein>
<gene>
    <name evidence="1" type="ORF">PORY_000540</name>
</gene>
<dbReference type="EMBL" id="JABTEG010000001">
    <property type="protein sequence ID" value="KAG4306552.1"/>
    <property type="molecule type" value="Genomic_DNA"/>
</dbReference>
<evidence type="ECO:0000313" key="1">
    <source>
        <dbReference type="EMBL" id="KAG4306552.1"/>
    </source>
</evidence>
<organism evidence="1 2">
    <name type="scientific">Pneumocystis oryctolagi</name>
    <dbReference type="NCBI Taxonomy" id="42067"/>
    <lineage>
        <taxon>Eukaryota</taxon>
        <taxon>Fungi</taxon>
        <taxon>Dikarya</taxon>
        <taxon>Ascomycota</taxon>
        <taxon>Taphrinomycotina</taxon>
        <taxon>Pneumocystomycetes</taxon>
        <taxon>Pneumocystaceae</taxon>
        <taxon>Pneumocystis</taxon>
    </lineage>
</organism>
<evidence type="ECO:0000313" key="2">
    <source>
        <dbReference type="Proteomes" id="UP000768646"/>
    </source>
</evidence>
<accession>A0ACB7CHU2</accession>
<name>A0ACB7CHU2_9ASCO</name>
<sequence>MSNNPIHQKEFSNSYDHNTCQLSLERRNNDSSISKGFTLRDILERWVGSEETLRTIMIAKAEEDRLKQEMVRLDIKKMENEILINALRGGVQPNAIPIIFSGQQLNSSTLALSQSYSLSSTSSVQYQSRNLGSSDISISALCHTSQEPGSLSNQCILQSHSFPTNSPCQKNEKSPFMLSKNIAEPVPNQNHTLNPNTSLPSLFFHYWVPPGESVNPTPSINSEGHDPAASSQPNVLNLHEKEQSSFSPSKKKRVSQSQQFLLPPFGNSVLPPLSKRSPRHHLRHRSETSVLQSKFFDTPSNKSTNSPITIENSIQDSKTLIDKS</sequence>
<reference evidence="1 2" key="1">
    <citation type="journal article" date="2021" name="Commun. Biol.">
        <title>Genomic insights into the host specific adaptation of the Pneumocystis genus.</title>
        <authorList>
            <person name="Cisse O.H."/>
            <person name="Ma L."/>
            <person name="Dekker J.P."/>
            <person name="Khil P.P."/>
            <person name="Youn J.-H."/>
            <person name="Brenchley J.M."/>
            <person name="Blair R."/>
            <person name="Pahar B."/>
            <person name="Chabe M."/>
            <person name="Van Rompay K.K.A."/>
            <person name="Keesler R."/>
            <person name="Sukura A."/>
            <person name="Hirsch V."/>
            <person name="Kutty G."/>
            <person name="Liu Y."/>
            <person name="Peng L."/>
            <person name="Chen J."/>
            <person name="Song J."/>
            <person name="Weissenbacher-Lang C."/>
            <person name="Xu J."/>
            <person name="Upham N.S."/>
            <person name="Stajich J.E."/>
            <person name="Cuomo C.A."/>
            <person name="Cushion M.T."/>
            <person name="Kovacs J.A."/>
        </authorList>
    </citation>
    <scope>NUCLEOTIDE SEQUENCE [LARGE SCALE GENOMIC DNA]</scope>
    <source>
        <strain evidence="1 2">RABM</strain>
    </source>
</reference>